<dbReference type="Proteomes" id="UP000499080">
    <property type="component" value="Unassembled WGS sequence"/>
</dbReference>
<accession>A0A4Y2BNL5</accession>
<keyword evidence="2" id="KW-1185">Reference proteome</keyword>
<dbReference type="EMBL" id="BGPR01000092">
    <property type="protein sequence ID" value="GBL93199.1"/>
    <property type="molecule type" value="Genomic_DNA"/>
</dbReference>
<protein>
    <submittedName>
        <fullName evidence="1">Uncharacterized protein</fullName>
    </submittedName>
</protein>
<dbReference type="AlphaFoldDB" id="A0A4Y2BNL5"/>
<name>A0A4Y2BNL5_ARAVE</name>
<sequence>MDGLAGVDAGHSIVPEKNVFRGSSLSMQLASLTSAVMTDAGRRHRIRVILWFVTWNGKNGPRRLIGASGVLEKRFLVGQAGMGEKYGICFIA</sequence>
<reference evidence="1 2" key="1">
    <citation type="journal article" date="2019" name="Sci. Rep.">
        <title>Orb-weaving spider Araneus ventricosus genome elucidates the spidroin gene catalogue.</title>
        <authorList>
            <person name="Kono N."/>
            <person name="Nakamura H."/>
            <person name="Ohtoshi R."/>
            <person name="Moran D.A.P."/>
            <person name="Shinohara A."/>
            <person name="Yoshida Y."/>
            <person name="Fujiwara M."/>
            <person name="Mori M."/>
            <person name="Tomita M."/>
            <person name="Arakawa K."/>
        </authorList>
    </citation>
    <scope>NUCLEOTIDE SEQUENCE [LARGE SCALE GENOMIC DNA]</scope>
</reference>
<comment type="caution">
    <text evidence="1">The sequence shown here is derived from an EMBL/GenBank/DDBJ whole genome shotgun (WGS) entry which is preliminary data.</text>
</comment>
<organism evidence="1 2">
    <name type="scientific">Araneus ventricosus</name>
    <name type="common">Orbweaver spider</name>
    <name type="synonym">Epeira ventricosa</name>
    <dbReference type="NCBI Taxonomy" id="182803"/>
    <lineage>
        <taxon>Eukaryota</taxon>
        <taxon>Metazoa</taxon>
        <taxon>Ecdysozoa</taxon>
        <taxon>Arthropoda</taxon>
        <taxon>Chelicerata</taxon>
        <taxon>Arachnida</taxon>
        <taxon>Araneae</taxon>
        <taxon>Araneomorphae</taxon>
        <taxon>Entelegynae</taxon>
        <taxon>Araneoidea</taxon>
        <taxon>Araneidae</taxon>
        <taxon>Araneus</taxon>
    </lineage>
</organism>
<evidence type="ECO:0000313" key="1">
    <source>
        <dbReference type="EMBL" id="GBL93199.1"/>
    </source>
</evidence>
<proteinExistence type="predicted"/>
<gene>
    <name evidence="1" type="ORF">AVEN_42651_1</name>
</gene>
<evidence type="ECO:0000313" key="2">
    <source>
        <dbReference type="Proteomes" id="UP000499080"/>
    </source>
</evidence>